<evidence type="ECO:0000313" key="1">
    <source>
        <dbReference type="EMBL" id="KAI4323221.1"/>
    </source>
</evidence>
<comment type="caution">
    <text evidence="1">The sequence shown here is derived from an EMBL/GenBank/DDBJ whole genome shotgun (WGS) entry which is preliminary data.</text>
</comment>
<evidence type="ECO:0000313" key="2">
    <source>
        <dbReference type="Proteomes" id="UP000828941"/>
    </source>
</evidence>
<protein>
    <submittedName>
        <fullName evidence="1">Uncharacterized protein</fullName>
    </submittedName>
</protein>
<name>A0ACB9MJF5_BAUVA</name>
<accession>A0ACB9MJF5</accession>
<organism evidence="1 2">
    <name type="scientific">Bauhinia variegata</name>
    <name type="common">Purple orchid tree</name>
    <name type="synonym">Phanera variegata</name>
    <dbReference type="NCBI Taxonomy" id="167791"/>
    <lineage>
        <taxon>Eukaryota</taxon>
        <taxon>Viridiplantae</taxon>
        <taxon>Streptophyta</taxon>
        <taxon>Embryophyta</taxon>
        <taxon>Tracheophyta</taxon>
        <taxon>Spermatophyta</taxon>
        <taxon>Magnoliopsida</taxon>
        <taxon>eudicotyledons</taxon>
        <taxon>Gunneridae</taxon>
        <taxon>Pentapetalae</taxon>
        <taxon>rosids</taxon>
        <taxon>fabids</taxon>
        <taxon>Fabales</taxon>
        <taxon>Fabaceae</taxon>
        <taxon>Cercidoideae</taxon>
        <taxon>Cercideae</taxon>
        <taxon>Bauhiniinae</taxon>
        <taxon>Bauhinia</taxon>
    </lineage>
</organism>
<dbReference type="EMBL" id="CM039434">
    <property type="protein sequence ID" value="KAI4323221.1"/>
    <property type="molecule type" value="Genomic_DNA"/>
</dbReference>
<proteinExistence type="predicted"/>
<sequence>MFALSSRPPFLRPLGHSFEHVLSKATQLSPPSSCIPMASASGTLFSSNTRVFSPNSSSFASSISDHPLSQTPTIPEGLCKPFHSWVPKSVSSSRDSHCKRGFLVKAKAIQCQCPKQTIPSNCETEFQKKILYLESIGIDAFSLIENHPMLISVSLADIKSIVELMTSMDFSAIEFRRIVGMCPEVLTTQVSDIIPVFTFLIREARVNGSEMKRVINRRPRLLVCSVSKELRPTLYFLQSIGIYEVNKHTYLLSCSVEEKLIPRIDYFENIGFSHLDATYMFRRFPQLFCYSIKNNLEPKYNYFVMEMGRDLKELKEFPQYFSFSLENRIKPRHKLCVELGFCFPLPVLLKTNELQFRKSLDVCVNSSIPLKTSPLWCSNCEIDGT</sequence>
<dbReference type="Proteomes" id="UP000828941">
    <property type="component" value="Chromosome 9"/>
</dbReference>
<gene>
    <name evidence="1" type="ORF">L6164_022844</name>
</gene>
<reference evidence="1 2" key="1">
    <citation type="journal article" date="2022" name="DNA Res.">
        <title>Chromosomal-level genome assembly of the orchid tree Bauhinia variegata (Leguminosae; Cercidoideae) supports the allotetraploid origin hypothesis of Bauhinia.</title>
        <authorList>
            <person name="Zhong Y."/>
            <person name="Chen Y."/>
            <person name="Zheng D."/>
            <person name="Pang J."/>
            <person name="Liu Y."/>
            <person name="Luo S."/>
            <person name="Meng S."/>
            <person name="Qian L."/>
            <person name="Wei D."/>
            <person name="Dai S."/>
            <person name="Zhou R."/>
        </authorList>
    </citation>
    <scope>NUCLEOTIDE SEQUENCE [LARGE SCALE GENOMIC DNA]</scope>
    <source>
        <strain evidence="1">BV-YZ2020</strain>
    </source>
</reference>
<keyword evidence="2" id="KW-1185">Reference proteome</keyword>